<dbReference type="InterPro" id="IPR002305">
    <property type="entry name" value="aa-tRNA-synth_Ic"/>
</dbReference>
<dbReference type="InterPro" id="IPR002942">
    <property type="entry name" value="S4_RNA-bd"/>
</dbReference>
<comment type="catalytic activity">
    <reaction evidence="9 10">
        <text>tRNA(Tyr) + L-tyrosine + ATP = L-tyrosyl-tRNA(Tyr) + AMP + diphosphate + H(+)</text>
        <dbReference type="Rhea" id="RHEA:10220"/>
        <dbReference type="Rhea" id="RHEA-COMP:9706"/>
        <dbReference type="Rhea" id="RHEA-COMP:9707"/>
        <dbReference type="ChEBI" id="CHEBI:15378"/>
        <dbReference type="ChEBI" id="CHEBI:30616"/>
        <dbReference type="ChEBI" id="CHEBI:33019"/>
        <dbReference type="ChEBI" id="CHEBI:58315"/>
        <dbReference type="ChEBI" id="CHEBI:78442"/>
        <dbReference type="ChEBI" id="CHEBI:78536"/>
        <dbReference type="ChEBI" id="CHEBI:456215"/>
        <dbReference type="EC" id="6.1.1.1"/>
    </reaction>
</comment>
<dbReference type="PROSITE" id="PS50889">
    <property type="entry name" value="S4"/>
    <property type="match status" value="1"/>
</dbReference>
<reference evidence="13 14" key="1">
    <citation type="submission" date="2017-04" db="EMBL/GenBank/DDBJ databases">
        <authorList>
            <person name="Afonso C.L."/>
            <person name="Miller P.J."/>
            <person name="Scott M.A."/>
            <person name="Spackman E."/>
            <person name="Goraichik I."/>
            <person name="Dimitrov K.M."/>
            <person name="Suarez D.L."/>
            <person name="Swayne D.E."/>
        </authorList>
    </citation>
    <scope>NUCLEOTIDE SEQUENCE [LARGE SCALE GENOMIC DNA]</scope>
    <source>
        <strain evidence="13">LMG 28154</strain>
    </source>
</reference>
<dbReference type="Pfam" id="PF01479">
    <property type="entry name" value="S4"/>
    <property type="match status" value="1"/>
</dbReference>
<dbReference type="FunFam" id="1.10.240.10:FF:000006">
    <property type="entry name" value="Tyrosine--tRNA ligase"/>
    <property type="match status" value="1"/>
</dbReference>
<dbReference type="InterPro" id="IPR014729">
    <property type="entry name" value="Rossmann-like_a/b/a_fold"/>
</dbReference>
<dbReference type="InterPro" id="IPR001412">
    <property type="entry name" value="aa-tRNA-synth_I_CS"/>
</dbReference>
<dbReference type="AlphaFoldDB" id="A0A238H1V6"/>
<dbReference type="Pfam" id="PF00579">
    <property type="entry name" value="tRNA-synt_1b"/>
    <property type="match status" value="1"/>
</dbReference>
<evidence type="ECO:0000256" key="5">
    <source>
        <dbReference type="ARBA" id="ARBA00022840"/>
    </source>
</evidence>
<dbReference type="PROSITE" id="PS00178">
    <property type="entry name" value="AA_TRNA_LIGASE_I"/>
    <property type="match status" value="1"/>
</dbReference>
<dbReference type="GO" id="GO:0005524">
    <property type="term" value="F:ATP binding"/>
    <property type="evidence" value="ECO:0007669"/>
    <property type="project" value="UniProtKB-UniRule"/>
</dbReference>
<keyword evidence="7 10" id="KW-0648">Protein biosynthesis</keyword>
<dbReference type="SUPFAM" id="SSF55174">
    <property type="entry name" value="Alpha-L RNA-binding motif"/>
    <property type="match status" value="1"/>
</dbReference>
<comment type="subunit">
    <text evidence="1 10">Homodimer.</text>
</comment>
<keyword evidence="4 10" id="KW-0547">Nucleotide-binding</keyword>
<dbReference type="Proteomes" id="UP000198460">
    <property type="component" value="Unassembled WGS sequence"/>
</dbReference>
<comment type="similarity">
    <text evidence="10">Belongs to the class-I aminoacyl-tRNA synthetase family. TyrS type 2 subfamily.</text>
</comment>
<feature type="short sequence motif" description="'KMSKS' region" evidence="10">
    <location>
        <begin position="288"/>
        <end position="292"/>
    </location>
</feature>
<dbReference type="SUPFAM" id="SSF52374">
    <property type="entry name" value="Nucleotidylyl transferase"/>
    <property type="match status" value="1"/>
</dbReference>
<dbReference type="EMBL" id="FXAN01000039">
    <property type="protein sequence ID" value="SMF99192.1"/>
    <property type="molecule type" value="Genomic_DNA"/>
</dbReference>
<dbReference type="PANTHER" id="PTHR11766:SF1">
    <property type="entry name" value="TYROSINE--TRNA LIGASE"/>
    <property type="match status" value="1"/>
</dbReference>
<keyword evidence="5 10" id="KW-0067">ATP-binding</keyword>
<dbReference type="Gene3D" id="3.10.290.10">
    <property type="entry name" value="RNA-binding S4 domain"/>
    <property type="match status" value="1"/>
</dbReference>
<dbReference type="PRINTS" id="PR01040">
    <property type="entry name" value="TRNASYNTHTYR"/>
</dbReference>
<keyword evidence="2 10" id="KW-0963">Cytoplasm</keyword>
<feature type="binding site" evidence="10">
    <location>
        <position position="291"/>
    </location>
    <ligand>
        <name>ATP</name>
        <dbReference type="ChEBI" id="CHEBI:30616"/>
    </ligand>
</feature>
<dbReference type="FunFam" id="3.40.50.620:FF:000061">
    <property type="entry name" value="Tyrosine--tRNA ligase"/>
    <property type="match status" value="1"/>
</dbReference>
<dbReference type="FunFam" id="3.10.290.10:FF:000022">
    <property type="entry name" value="Tyrosine--tRNA ligase"/>
    <property type="match status" value="1"/>
</dbReference>
<dbReference type="PANTHER" id="PTHR11766">
    <property type="entry name" value="TYROSYL-TRNA SYNTHETASE"/>
    <property type="match status" value="1"/>
</dbReference>
<comment type="function">
    <text evidence="10">Catalyzes the attachment of tyrosine to tRNA(Tyr) in a two-step reaction: tyrosine is first activated by ATP to form Tyr-AMP and then transferred to the acceptor end of tRNA(Tyr).</text>
</comment>
<dbReference type="NCBIfam" id="TIGR00234">
    <property type="entry name" value="tyrS"/>
    <property type="match status" value="1"/>
</dbReference>
<feature type="domain" description="RNA-binding S4" evidence="12">
    <location>
        <begin position="396"/>
        <end position="457"/>
    </location>
</feature>
<evidence type="ECO:0000256" key="6">
    <source>
        <dbReference type="ARBA" id="ARBA00022884"/>
    </source>
</evidence>
<dbReference type="SMART" id="SM00363">
    <property type="entry name" value="S4"/>
    <property type="match status" value="1"/>
</dbReference>
<dbReference type="InterPro" id="IPR002307">
    <property type="entry name" value="Tyr-tRNA-ligase"/>
</dbReference>
<proteinExistence type="inferred from homology"/>
<evidence type="ECO:0000256" key="3">
    <source>
        <dbReference type="ARBA" id="ARBA00022598"/>
    </source>
</evidence>
<evidence type="ECO:0000259" key="12">
    <source>
        <dbReference type="SMART" id="SM00363"/>
    </source>
</evidence>
<accession>A0A238H1V6</accession>
<comment type="subcellular location">
    <subcellularLocation>
        <location evidence="10">Cytoplasm</location>
    </subcellularLocation>
</comment>
<protein>
    <recommendedName>
        <fullName evidence="10">Tyrosine--tRNA ligase</fullName>
        <ecNumber evidence="10">6.1.1.1</ecNumber>
    </recommendedName>
    <alternativeName>
        <fullName evidence="10">Tyrosyl-tRNA synthetase</fullName>
        <shortName evidence="10">TyrRS</shortName>
    </alternativeName>
</protein>
<dbReference type="Gene3D" id="3.40.50.620">
    <property type="entry name" value="HUPs"/>
    <property type="match status" value="1"/>
</dbReference>
<dbReference type="InterPro" id="IPR024088">
    <property type="entry name" value="Tyr-tRNA-ligase_bac-type"/>
</dbReference>
<keyword evidence="8 10" id="KW-0030">Aminoacyl-tRNA synthetase</keyword>
<dbReference type="CDD" id="cd00805">
    <property type="entry name" value="TyrRS_core"/>
    <property type="match status" value="1"/>
</dbReference>
<dbReference type="InterPro" id="IPR036986">
    <property type="entry name" value="S4_RNA-bd_sf"/>
</dbReference>
<evidence type="ECO:0000256" key="9">
    <source>
        <dbReference type="ARBA" id="ARBA00048248"/>
    </source>
</evidence>
<dbReference type="GO" id="GO:0003723">
    <property type="term" value="F:RNA binding"/>
    <property type="evidence" value="ECO:0007669"/>
    <property type="project" value="UniProtKB-KW"/>
</dbReference>
<dbReference type="CDD" id="cd00165">
    <property type="entry name" value="S4"/>
    <property type="match status" value="1"/>
</dbReference>
<evidence type="ECO:0000313" key="13">
    <source>
        <dbReference type="EMBL" id="SMF99192.1"/>
    </source>
</evidence>
<keyword evidence="6 11" id="KW-0694">RNA-binding</keyword>
<keyword evidence="3 10" id="KW-0436">Ligase</keyword>
<dbReference type="GO" id="GO:0004831">
    <property type="term" value="F:tyrosine-tRNA ligase activity"/>
    <property type="evidence" value="ECO:0007669"/>
    <property type="project" value="UniProtKB-UniRule"/>
</dbReference>
<feature type="short sequence motif" description="'HIGH' region" evidence="10">
    <location>
        <begin position="104"/>
        <end position="113"/>
    </location>
</feature>
<dbReference type="GO" id="GO:0005829">
    <property type="term" value="C:cytosol"/>
    <property type="evidence" value="ECO:0007669"/>
    <property type="project" value="TreeGrafter"/>
</dbReference>
<dbReference type="InterPro" id="IPR024108">
    <property type="entry name" value="Tyr-tRNA-ligase_bac_2"/>
</dbReference>
<evidence type="ECO:0000256" key="7">
    <source>
        <dbReference type="ARBA" id="ARBA00022917"/>
    </source>
</evidence>
<evidence type="ECO:0000256" key="2">
    <source>
        <dbReference type="ARBA" id="ARBA00022490"/>
    </source>
</evidence>
<gene>
    <name evidence="10" type="primary">tyrS</name>
    <name evidence="13" type="ORF">BSIN_2413</name>
</gene>
<organism evidence="13 14">
    <name type="scientific">Burkholderia singularis</name>
    <dbReference type="NCBI Taxonomy" id="1503053"/>
    <lineage>
        <taxon>Bacteria</taxon>
        <taxon>Pseudomonadati</taxon>
        <taxon>Pseudomonadota</taxon>
        <taxon>Betaproteobacteria</taxon>
        <taxon>Burkholderiales</taxon>
        <taxon>Burkholderiaceae</taxon>
        <taxon>Burkholderia</taxon>
        <taxon>pseudomallei group</taxon>
    </lineage>
</organism>
<dbReference type="EC" id="6.1.1.1" evidence="10"/>
<evidence type="ECO:0000256" key="4">
    <source>
        <dbReference type="ARBA" id="ARBA00022741"/>
    </source>
</evidence>
<evidence type="ECO:0000313" key="14">
    <source>
        <dbReference type="Proteomes" id="UP000198460"/>
    </source>
</evidence>
<evidence type="ECO:0000256" key="11">
    <source>
        <dbReference type="PROSITE-ProRule" id="PRU00182"/>
    </source>
</evidence>
<dbReference type="HAMAP" id="MF_02007">
    <property type="entry name" value="Tyr_tRNA_synth_type2"/>
    <property type="match status" value="1"/>
</dbReference>
<sequence length="458" mass="50568">MVERRGRIAARYRARLSAQAGAALSGRPATYGKIALFATFPFPAPMSTDPTSKPAFPITDEVRHALAVTKRGVDELLIEEEFAGKLARSAATGKPLRIKLGLDPTAPDIHLGHTVVLNKMRQLQDLGHTVIFLIGDFTSLIGDPSGRNATRPPLTREQIESNAKTYFEQAALVLEREKTEIRYNSEWSMPLGADGMIKLASRYTVARILEREDFTKRFQSGVPISIHEFLYPLMQGYDSVALNADLELGGTDQKFNLLVGRELQKQYGQEQQCILTMPLLEGLDGVEKMSKSKGNYVGISEKPNDMFGKLMSISDVLMWRYYELLSLRSLDEIAQFKREAEGGRNPRDFKVLLAQEIVERFHSRADAQRALDDFNHRAKGGVPDDIPSVTLAGAPLAIGQLLKQAGLVPSTSEALRNIEQGGVKIDGATVSDKALKVEAGEFVVQVGKRRFARVTLTA</sequence>
<evidence type="ECO:0000256" key="8">
    <source>
        <dbReference type="ARBA" id="ARBA00023146"/>
    </source>
</evidence>
<evidence type="ECO:0000256" key="10">
    <source>
        <dbReference type="HAMAP-Rule" id="MF_02007"/>
    </source>
</evidence>
<name>A0A238H1V6_9BURK</name>
<dbReference type="Gene3D" id="1.10.240.10">
    <property type="entry name" value="Tyrosyl-Transfer RNA Synthetase"/>
    <property type="match status" value="1"/>
</dbReference>
<evidence type="ECO:0000256" key="1">
    <source>
        <dbReference type="ARBA" id="ARBA00011738"/>
    </source>
</evidence>
<dbReference type="GO" id="GO:0006437">
    <property type="term" value="P:tyrosyl-tRNA aminoacylation"/>
    <property type="evidence" value="ECO:0007669"/>
    <property type="project" value="UniProtKB-UniRule"/>
</dbReference>